<evidence type="ECO:0000259" key="1">
    <source>
        <dbReference type="Pfam" id="PF06985"/>
    </source>
</evidence>
<dbReference type="AlphaFoldDB" id="A0A9P4QXN0"/>
<evidence type="ECO:0000313" key="3">
    <source>
        <dbReference type="Proteomes" id="UP000799444"/>
    </source>
</evidence>
<name>A0A9P4QXN0_9PLEO</name>
<comment type="caution">
    <text evidence="2">The sequence shown here is derived from an EMBL/GenBank/DDBJ whole genome shotgun (WGS) entry which is preliminary data.</text>
</comment>
<keyword evidence="3" id="KW-1185">Reference proteome</keyword>
<proteinExistence type="predicted"/>
<dbReference type="Proteomes" id="UP000799444">
    <property type="component" value="Unassembled WGS sequence"/>
</dbReference>
<dbReference type="EMBL" id="ML996162">
    <property type="protein sequence ID" value="KAF2733405.1"/>
    <property type="molecule type" value="Genomic_DNA"/>
</dbReference>
<organism evidence="2 3">
    <name type="scientific">Polyplosphaeria fusca</name>
    <dbReference type="NCBI Taxonomy" id="682080"/>
    <lineage>
        <taxon>Eukaryota</taxon>
        <taxon>Fungi</taxon>
        <taxon>Dikarya</taxon>
        <taxon>Ascomycota</taxon>
        <taxon>Pezizomycotina</taxon>
        <taxon>Dothideomycetes</taxon>
        <taxon>Pleosporomycetidae</taxon>
        <taxon>Pleosporales</taxon>
        <taxon>Tetraplosphaeriaceae</taxon>
        <taxon>Polyplosphaeria</taxon>
    </lineage>
</organism>
<dbReference type="PANTHER" id="PTHR24148">
    <property type="entry name" value="ANKYRIN REPEAT DOMAIN-CONTAINING PROTEIN 39 HOMOLOG-RELATED"/>
    <property type="match status" value="1"/>
</dbReference>
<evidence type="ECO:0000313" key="2">
    <source>
        <dbReference type="EMBL" id="KAF2733405.1"/>
    </source>
</evidence>
<gene>
    <name evidence="2" type="ORF">EJ04DRAFT_605689</name>
</gene>
<dbReference type="InterPro" id="IPR010730">
    <property type="entry name" value="HET"/>
</dbReference>
<dbReference type="InterPro" id="IPR052895">
    <property type="entry name" value="HetReg/Transcr_Mod"/>
</dbReference>
<dbReference type="OrthoDB" id="2157530at2759"/>
<accession>A0A9P4QXN0</accession>
<dbReference type="PANTHER" id="PTHR24148:SF64">
    <property type="entry name" value="HETEROKARYON INCOMPATIBILITY DOMAIN-CONTAINING PROTEIN"/>
    <property type="match status" value="1"/>
</dbReference>
<dbReference type="Pfam" id="PF06985">
    <property type="entry name" value="HET"/>
    <property type="match status" value="1"/>
</dbReference>
<feature type="domain" description="Heterokaryon incompatibility" evidence="1">
    <location>
        <begin position="89"/>
        <end position="246"/>
    </location>
</feature>
<reference evidence="2" key="1">
    <citation type="journal article" date="2020" name="Stud. Mycol.">
        <title>101 Dothideomycetes genomes: a test case for predicting lifestyles and emergence of pathogens.</title>
        <authorList>
            <person name="Haridas S."/>
            <person name="Albert R."/>
            <person name="Binder M."/>
            <person name="Bloem J."/>
            <person name="Labutti K."/>
            <person name="Salamov A."/>
            <person name="Andreopoulos B."/>
            <person name="Baker S."/>
            <person name="Barry K."/>
            <person name="Bills G."/>
            <person name="Bluhm B."/>
            <person name="Cannon C."/>
            <person name="Castanera R."/>
            <person name="Culley D."/>
            <person name="Daum C."/>
            <person name="Ezra D."/>
            <person name="Gonzalez J."/>
            <person name="Henrissat B."/>
            <person name="Kuo A."/>
            <person name="Liang C."/>
            <person name="Lipzen A."/>
            <person name="Lutzoni F."/>
            <person name="Magnuson J."/>
            <person name="Mondo S."/>
            <person name="Nolan M."/>
            <person name="Ohm R."/>
            <person name="Pangilinan J."/>
            <person name="Park H.-J."/>
            <person name="Ramirez L."/>
            <person name="Alfaro M."/>
            <person name="Sun H."/>
            <person name="Tritt A."/>
            <person name="Yoshinaga Y."/>
            <person name="Zwiers L.-H."/>
            <person name="Turgeon B."/>
            <person name="Goodwin S."/>
            <person name="Spatafora J."/>
            <person name="Crous P."/>
            <person name="Grigoriev I."/>
        </authorList>
    </citation>
    <scope>NUCLEOTIDE SEQUENCE</scope>
    <source>
        <strain evidence="2">CBS 125425</strain>
    </source>
</reference>
<sequence>MPSTVDHVAWWPWQAPPCKALVPTRLAPLLSPVGSSPSACWMATSRAMASNTLAQVGNEWPRRLLHVESMTSYERQGADIYNAKKAPRYNILTYTWGRFELRGKESAMRIFGIEWSIPAVQPGHFTHHQLETLIQQLAKEEDTGWIWLDVACIDQNDGSDMKKAEIGRQAAIFQKAERVYAWLTTLPPNDLQRRLQKIQDSARTIVSHSQILQNMRAQTRWARNTLAALKSILSDPWFSSLWTLQEAFLRRDARLVSSPQNASPAPHAAASRHLYEFFDDCLAIYRFILTAQTSTSNSSWAYNGVILDKIIDMLDRSGCNALSSNSPTTLYGATKFRRTTNACDRVYGIMQVFGLQLGESVFPRQTFNLETLEFQLARALNMRSPVLAQMFVHSMPQPKDLAWRISQHCATPERTRGGVVKPEVCCSITFPSSGSVIFHGTMCHLFDIVKYWKLASSDSSRQGEHPVQSIHLDSCKLLLSEMPSWYHCLNLGFDNRQHVLGDRLLGIFPNQLHVALLGHYNGINRGRAVVFHAGMVLKCFESEQHPTYSRIGFCVWERPSIGLEALHERLWRDYECVIGRQ</sequence>
<protein>
    <recommendedName>
        <fullName evidence="1">Heterokaryon incompatibility domain-containing protein</fullName>
    </recommendedName>
</protein>